<dbReference type="Gene3D" id="3.65.10.10">
    <property type="entry name" value="Enolpyruvate transferase domain"/>
    <property type="match status" value="2"/>
</dbReference>
<dbReference type="InterPro" id="IPR005750">
    <property type="entry name" value="UDP_GlcNAc_COvinyl_MurA"/>
</dbReference>
<feature type="binding site" evidence="12">
    <location>
        <position position="330"/>
    </location>
    <ligand>
        <name>UDP-N-acetyl-alpha-D-glucosamine</name>
        <dbReference type="ChEBI" id="CHEBI:57705"/>
    </ligand>
</feature>
<proteinExistence type="inferred from homology"/>
<sequence length="422" mass="45569">MDKIRVKGGNELSGEIKVSAAKNSVLPIIAASILGNDKVKINNAPMLEDVYVICNVLQELGCNISLDKINQSITVDSCNIKPINANNDLVKKMRASFLIMGPMLSRLGYCKLSLPGGCNIGSRPIDLHLKGFKALGAEIEIGHGYVEAKAKRLVGNRIYLDFPSVGATENIIMASVFAKGTTIIENAAEEPEIKDLADFLNSMGAMIDGAGRGKIVIEGVDNLKGTEHTPIYDRIEAGTYMIAGAITHSKIKVIGTNEEHLRPVIEKLKESGVKIEISEEEQSIVVDGRNIIKSVDIKTMPYPGFPTDMQAQMMSLLALANGVSVITETVFENRFMHVSELSRMGANVKIDGRTALIEGVPKITGCEVKATDLRAGAALIIAGLAAEGETDITDIYHIDRGYVEIEKKLRSIGATIERYSAD</sequence>
<dbReference type="NCBIfam" id="NF006873">
    <property type="entry name" value="PRK09369.1"/>
    <property type="match status" value="1"/>
</dbReference>
<feature type="binding site" evidence="12">
    <location>
        <begin position="123"/>
        <end position="127"/>
    </location>
    <ligand>
        <name>UDP-N-acetyl-alpha-D-glucosamine</name>
        <dbReference type="ChEBI" id="CHEBI:57705"/>
    </ligand>
</feature>
<comment type="caution">
    <text evidence="12">Lacks conserved residue(s) required for the propagation of feature annotation.</text>
</comment>
<dbReference type="HAMAP" id="MF_00111">
    <property type="entry name" value="MurA"/>
    <property type="match status" value="1"/>
</dbReference>
<feature type="active site" description="Proton donor" evidence="12">
    <location>
        <position position="118"/>
    </location>
</feature>
<keyword evidence="3 12" id="KW-0963">Cytoplasm</keyword>
<evidence type="ECO:0000256" key="10">
    <source>
        <dbReference type="ARBA" id="ARBA00038367"/>
    </source>
</evidence>
<dbReference type="PANTHER" id="PTHR43783">
    <property type="entry name" value="UDP-N-ACETYLGLUCOSAMINE 1-CARBOXYVINYLTRANSFERASE"/>
    <property type="match status" value="1"/>
</dbReference>
<comment type="catalytic activity">
    <reaction evidence="11 12">
        <text>phosphoenolpyruvate + UDP-N-acetyl-alpha-D-glucosamine = UDP-N-acetyl-3-O-(1-carboxyvinyl)-alpha-D-glucosamine + phosphate</text>
        <dbReference type="Rhea" id="RHEA:18681"/>
        <dbReference type="ChEBI" id="CHEBI:43474"/>
        <dbReference type="ChEBI" id="CHEBI:57705"/>
        <dbReference type="ChEBI" id="CHEBI:58702"/>
        <dbReference type="ChEBI" id="CHEBI:68483"/>
        <dbReference type="EC" id="2.5.1.7"/>
    </reaction>
</comment>
<dbReference type="InterPro" id="IPR050068">
    <property type="entry name" value="MurA_subfamily"/>
</dbReference>
<evidence type="ECO:0000256" key="9">
    <source>
        <dbReference type="ARBA" id="ARBA00023316"/>
    </source>
</evidence>
<dbReference type="RefSeq" id="WP_200269604.1">
    <property type="nucleotide sequence ID" value="NZ_JAENHN010000037.1"/>
</dbReference>
<feature type="binding site" evidence="12">
    <location>
        <begin position="22"/>
        <end position="23"/>
    </location>
    <ligand>
        <name>phosphoenolpyruvate</name>
        <dbReference type="ChEBI" id="CHEBI:58702"/>
    </ligand>
</feature>
<dbReference type="PANTHER" id="PTHR43783:SF1">
    <property type="entry name" value="UDP-N-ACETYLGLUCOSAMINE 1-CARBOXYVINYLTRANSFERASE"/>
    <property type="match status" value="1"/>
</dbReference>
<keyword evidence="7 12" id="KW-0573">Peptidoglycan synthesis</keyword>
<comment type="similarity">
    <text evidence="10 12">Belongs to the EPSP synthase family. MurA subfamily.</text>
</comment>
<evidence type="ECO:0000256" key="5">
    <source>
        <dbReference type="ARBA" id="ARBA00022679"/>
    </source>
</evidence>
<keyword evidence="5 12" id="KW-0808">Transferase</keyword>
<name>A0ABS1EQ77_9CLOT</name>
<organism evidence="14 15">
    <name type="scientific">Clostridium yunnanense</name>
    <dbReference type="NCBI Taxonomy" id="2800325"/>
    <lineage>
        <taxon>Bacteria</taxon>
        <taxon>Bacillati</taxon>
        <taxon>Bacillota</taxon>
        <taxon>Clostridia</taxon>
        <taxon>Eubacteriales</taxon>
        <taxon>Clostridiaceae</taxon>
        <taxon>Clostridium</taxon>
    </lineage>
</organism>
<gene>
    <name evidence="12 14" type="primary">murA</name>
    <name evidence="14" type="ORF">JHL18_12415</name>
</gene>
<dbReference type="NCBIfam" id="TIGR01072">
    <property type="entry name" value="murA"/>
    <property type="match status" value="1"/>
</dbReference>
<reference evidence="15" key="1">
    <citation type="submission" date="2021-01" db="EMBL/GenBank/DDBJ databases">
        <title>Genome public.</title>
        <authorList>
            <person name="Liu C."/>
            <person name="Sun Q."/>
        </authorList>
    </citation>
    <scope>NUCLEOTIDE SEQUENCE [LARGE SCALE GENOMIC DNA]</scope>
    <source>
        <strain evidence="15">YIM B02505</strain>
    </source>
</reference>
<feature type="binding site" evidence="12">
    <location>
        <position position="308"/>
    </location>
    <ligand>
        <name>UDP-N-acetyl-alpha-D-glucosamine</name>
        <dbReference type="ChEBI" id="CHEBI:57705"/>
    </ligand>
</feature>
<feature type="binding site" evidence="12">
    <location>
        <position position="94"/>
    </location>
    <ligand>
        <name>UDP-N-acetyl-alpha-D-glucosamine</name>
        <dbReference type="ChEBI" id="CHEBI:57705"/>
    </ligand>
</feature>
<dbReference type="EMBL" id="JAENHN010000037">
    <property type="protein sequence ID" value="MBK1811423.1"/>
    <property type="molecule type" value="Genomic_DNA"/>
</dbReference>
<evidence type="ECO:0000313" key="14">
    <source>
        <dbReference type="EMBL" id="MBK1811423.1"/>
    </source>
</evidence>
<keyword evidence="15" id="KW-1185">Reference proteome</keyword>
<comment type="subcellular location">
    <subcellularLocation>
        <location evidence="1 12">Cytoplasm</location>
    </subcellularLocation>
</comment>
<keyword evidence="4 12" id="KW-0132">Cell division</keyword>
<accession>A0ABS1EQ77</accession>
<evidence type="ECO:0000259" key="13">
    <source>
        <dbReference type="Pfam" id="PF00275"/>
    </source>
</evidence>
<feature type="modified residue" description="2-(S-cysteinyl)pyruvic acid O-phosphothioketal" evidence="12">
    <location>
        <position position="118"/>
    </location>
</feature>
<dbReference type="InterPro" id="IPR001986">
    <property type="entry name" value="Enolpyruvate_Tfrase_dom"/>
</dbReference>
<dbReference type="EC" id="2.5.1.7" evidence="12"/>
<evidence type="ECO:0000256" key="11">
    <source>
        <dbReference type="ARBA" id="ARBA00047527"/>
    </source>
</evidence>
<dbReference type="Pfam" id="PF00275">
    <property type="entry name" value="EPSP_synthase"/>
    <property type="match status" value="1"/>
</dbReference>
<keyword evidence="8 12" id="KW-0131">Cell cycle</keyword>
<dbReference type="InterPro" id="IPR036968">
    <property type="entry name" value="Enolpyruvate_Tfrase_sf"/>
</dbReference>
<comment type="function">
    <text evidence="12">Cell wall formation. Adds enolpyruvyl to UDP-N-acetylglucosamine.</text>
</comment>
<dbReference type="Proteomes" id="UP000596739">
    <property type="component" value="Unassembled WGS sequence"/>
</dbReference>
<dbReference type="GO" id="GO:0008760">
    <property type="term" value="F:UDP-N-acetylglucosamine 1-carboxyvinyltransferase activity"/>
    <property type="evidence" value="ECO:0007669"/>
    <property type="project" value="UniProtKB-EC"/>
</dbReference>
<evidence type="ECO:0000256" key="6">
    <source>
        <dbReference type="ARBA" id="ARBA00022960"/>
    </source>
</evidence>
<evidence type="ECO:0000313" key="15">
    <source>
        <dbReference type="Proteomes" id="UP000596739"/>
    </source>
</evidence>
<evidence type="ECO:0000256" key="2">
    <source>
        <dbReference type="ARBA" id="ARBA00004752"/>
    </source>
</evidence>
<keyword evidence="12" id="KW-0670">Pyruvate</keyword>
<feature type="domain" description="Enolpyruvate transferase" evidence="13">
    <location>
        <begin position="6"/>
        <end position="409"/>
    </location>
</feature>
<keyword evidence="9 12" id="KW-0961">Cell wall biogenesis/degradation</keyword>
<evidence type="ECO:0000256" key="3">
    <source>
        <dbReference type="ARBA" id="ARBA00022490"/>
    </source>
</evidence>
<dbReference type="InterPro" id="IPR013792">
    <property type="entry name" value="RNA3'P_cycl/enolpyr_Trfase_a/b"/>
</dbReference>
<comment type="caution">
    <text evidence="14">The sequence shown here is derived from an EMBL/GenBank/DDBJ whole genome shotgun (WGS) entry which is preliminary data.</text>
</comment>
<evidence type="ECO:0000256" key="12">
    <source>
        <dbReference type="HAMAP-Rule" id="MF_00111"/>
    </source>
</evidence>
<dbReference type="SUPFAM" id="SSF55205">
    <property type="entry name" value="EPT/RTPC-like"/>
    <property type="match status" value="1"/>
</dbReference>
<protein>
    <recommendedName>
        <fullName evidence="12">UDP-N-acetylglucosamine 1-carboxyvinyltransferase</fullName>
        <ecNumber evidence="12">2.5.1.7</ecNumber>
    </recommendedName>
    <alternativeName>
        <fullName evidence="12">Enoylpyruvate transferase</fullName>
    </alternativeName>
    <alternativeName>
        <fullName evidence="12">UDP-N-acetylglucosamine enolpyruvyl transferase</fullName>
        <shortName evidence="12">EPT</shortName>
    </alternativeName>
</protein>
<keyword evidence="6 12" id="KW-0133">Cell shape</keyword>
<evidence type="ECO:0000256" key="4">
    <source>
        <dbReference type="ARBA" id="ARBA00022618"/>
    </source>
</evidence>
<comment type="pathway">
    <text evidence="2 12">Cell wall biogenesis; peptidoglycan biosynthesis.</text>
</comment>
<evidence type="ECO:0000256" key="8">
    <source>
        <dbReference type="ARBA" id="ARBA00023306"/>
    </source>
</evidence>
<dbReference type="CDD" id="cd01555">
    <property type="entry name" value="UdpNAET"/>
    <property type="match status" value="1"/>
</dbReference>
<evidence type="ECO:0000256" key="7">
    <source>
        <dbReference type="ARBA" id="ARBA00022984"/>
    </source>
</evidence>
<evidence type="ECO:0000256" key="1">
    <source>
        <dbReference type="ARBA" id="ARBA00004496"/>
    </source>
</evidence>